<gene>
    <name evidence="2" type="ORF">Rhe02_52490</name>
</gene>
<evidence type="ECO:0000313" key="3">
    <source>
        <dbReference type="Proteomes" id="UP000612899"/>
    </source>
</evidence>
<dbReference type="Proteomes" id="UP000612899">
    <property type="component" value="Unassembled WGS sequence"/>
</dbReference>
<dbReference type="AlphaFoldDB" id="A0A8J3VIA8"/>
<comment type="caution">
    <text evidence="2">The sequence shown here is derived from an EMBL/GenBank/DDBJ whole genome shotgun (WGS) entry which is preliminary data.</text>
</comment>
<proteinExistence type="predicted"/>
<accession>A0A8J3VIA8</accession>
<organism evidence="2 3">
    <name type="scientific">Rhizocola hellebori</name>
    <dbReference type="NCBI Taxonomy" id="1392758"/>
    <lineage>
        <taxon>Bacteria</taxon>
        <taxon>Bacillati</taxon>
        <taxon>Actinomycetota</taxon>
        <taxon>Actinomycetes</taxon>
        <taxon>Micromonosporales</taxon>
        <taxon>Micromonosporaceae</taxon>
        <taxon>Rhizocola</taxon>
    </lineage>
</organism>
<reference evidence="2" key="1">
    <citation type="submission" date="2021-01" db="EMBL/GenBank/DDBJ databases">
        <title>Whole genome shotgun sequence of Rhizocola hellebori NBRC 109834.</title>
        <authorList>
            <person name="Komaki H."/>
            <person name="Tamura T."/>
        </authorList>
    </citation>
    <scope>NUCLEOTIDE SEQUENCE</scope>
    <source>
        <strain evidence="2">NBRC 109834</strain>
    </source>
</reference>
<evidence type="ECO:0000259" key="1">
    <source>
        <dbReference type="Pfam" id="PF14206"/>
    </source>
</evidence>
<feature type="domain" description="Cysteine-rich CPCC" evidence="1">
    <location>
        <begin position="6"/>
        <end position="78"/>
    </location>
</feature>
<sequence>MAESPYNCPCCGYRTLIERGANETCDRCLWTDDGQDNEDADVVRGGPNHELSLTKARQNFARLGVIAQRYLDPVKPPTAPQE</sequence>
<keyword evidence="3" id="KW-1185">Reference proteome</keyword>
<dbReference type="InterPro" id="IPR025983">
    <property type="entry name" value="Cys_rich_CPCC"/>
</dbReference>
<name>A0A8J3VIA8_9ACTN</name>
<protein>
    <submittedName>
        <fullName evidence="2">Membrane protein</fullName>
    </submittedName>
</protein>
<dbReference type="Pfam" id="PF14206">
    <property type="entry name" value="Cys_rich_CPCC"/>
    <property type="match status" value="1"/>
</dbReference>
<evidence type="ECO:0000313" key="2">
    <source>
        <dbReference type="EMBL" id="GIH07182.1"/>
    </source>
</evidence>
<dbReference type="RefSeq" id="WP_203910984.1">
    <property type="nucleotide sequence ID" value="NZ_BONY01000034.1"/>
</dbReference>
<dbReference type="EMBL" id="BONY01000034">
    <property type="protein sequence ID" value="GIH07182.1"/>
    <property type="molecule type" value="Genomic_DNA"/>
</dbReference>